<dbReference type="Pfam" id="PF00326">
    <property type="entry name" value="Peptidase_S9"/>
    <property type="match status" value="1"/>
</dbReference>
<keyword evidence="4" id="KW-0378">Hydrolase</keyword>
<dbReference type="Proteomes" id="UP000600139">
    <property type="component" value="Unassembled WGS sequence"/>
</dbReference>
<proteinExistence type="predicted"/>
<gene>
    <name evidence="8" type="ORF">JIN84_14800</name>
</gene>
<dbReference type="RefSeq" id="WP_200351816.1">
    <property type="nucleotide sequence ID" value="NZ_BAABHZ010000006.1"/>
</dbReference>
<protein>
    <recommendedName>
        <fullName evidence="2">prolyl oligopeptidase</fullName>
        <ecNumber evidence="2">3.4.21.26</ecNumber>
    </recommendedName>
</protein>
<feature type="domain" description="Peptidase S9A N-terminal" evidence="7">
    <location>
        <begin position="27"/>
        <end position="433"/>
    </location>
</feature>
<dbReference type="GO" id="GO:0005829">
    <property type="term" value="C:cytosol"/>
    <property type="evidence" value="ECO:0007669"/>
    <property type="project" value="TreeGrafter"/>
</dbReference>
<dbReference type="GO" id="GO:0004252">
    <property type="term" value="F:serine-type endopeptidase activity"/>
    <property type="evidence" value="ECO:0007669"/>
    <property type="project" value="UniProtKB-EC"/>
</dbReference>
<dbReference type="Gene3D" id="2.130.10.120">
    <property type="entry name" value="Prolyl oligopeptidase, N-terminal domain"/>
    <property type="match status" value="1"/>
</dbReference>
<dbReference type="PANTHER" id="PTHR42881">
    <property type="entry name" value="PROLYL ENDOPEPTIDASE"/>
    <property type="match status" value="1"/>
</dbReference>
<dbReference type="SUPFAM" id="SSF53474">
    <property type="entry name" value="alpha/beta-Hydrolases"/>
    <property type="match status" value="1"/>
</dbReference>
<dbReference type="PRINTS" id="PR00862">
    <property type="entry name" value="PROLIGOPTASE"/>
</dbReference>
<dbReference type="Pfam" id="PF02897">
    <property type="entry name" value="Peptidase_S9_N"/>
    <property type="match status" value="1"/>
</dbReference>
<dbReference type="InterPro" id="IPR001375">
    <property type="entry name" value="Peptidase_S9_cat"/>
</dbReference>
<dbReference type="InterPro" id="IPR029058">
    <property type="entry name" value="AB_hydrolase_fold"/>
</dbReference>
<accession>A0A934V856</accession>
<evidence type="ECO:0000256" key="2">
    <source>
        <dbReference type="ARBA" id="ARBA00011897"/>
    </source>
</evidence>
<dbReference type="InterPro" id="IPR002470">
    <property type="entry name" value="Peptidase_S9A"/>
</dbReference>
<dbReference type="SUPFAM" id="SSF50993">
    <property type="entry name" value="Peptidase/esterase 'gauge' domain"/>
    <property type="match status" value="1"/>
</dbReference>
<name>A0A934V856_9BACT</name>
<organism evidence="8 9">
    <name type="scientific">Luteolibacter yonseiensis</name>
    <dbReference type="NCBI Taxonomy" id="1144680"/>
    <lineage>
        <taxon>Bacteria</taxon>
        <taxon>Pseudomonadati</taxon>
        <taxon>Verrucomicrobiota</taxon>
        <taxon>Verrucomicrobiia</taxon>
        <taxon>Verrucomicrobiales</taxon>
        <taxon>Verrucomicrobiaceae</taxon>
        <taxon>Luteolibacter</taxon>
    </lineage>
</organism>
<evidence type="ECO:0000256" key="5">
    <source>
        <dbReference type="ARBA" id="ARBA00022825"/>
    </source>
</evidence>
<dbReference type="EC" id="3.4.21.26" evidence="2"/>
<dbReference type="EMBL" id="JAENIK010000011">
    <property type="protein sequence ID" value="MBK1816892.1"/>
    <property type="molecule type" value="Genomic_DNA"/>
</dbReference>
<dbReference type="Gene3D" id="3.40.50.1820">
    <property type="entry name" value="alpha/beta hydrolase"/>
    <property type="match status" value="1"/>
</dbReference>
<comment type="catalytic activity">
    <reaction evidence="1">
        <text>Hydrolysis of Pro-|-Xaa &gt;&gt; Ala-|-Xaa in oligopeptides.</text>
        <dbReference type="EC" id="3.4.21.26"/>
    </reaction>
</comment>
<evidence type="ECO:0000313" key="8">
    <source>
        <dbReference type="EMBL" id="MBK1816892.1"/>
    </source>
</evidence>
<evidence type="ECO:0000259" key="7">
    <source>
        <dbReference type="Pfam" id="PF02897"/>
    </source>
</evidence>
<keyword evidence="5" id="KW-0720">Serine protease</keyword>
<evidence type="ECO:0000313" key="9">
    <source>
        <dbReference type="Proteomes" id="UP000600139"/>
    </source>
</evidence>
<keyword evidence="3" id="KW-0645">Protease</keyword>
<dbReference type="GO" id="GO:0070012">
    <property type="term" value="F:oligopeptidase activity"/>
    <property type="evidence" value="ECO:0007669"/>
    <property type="project" value="TreeGrafter"/>
</dbReference>
<keyword evidence="9" id="KW-1185">Reference proteome</keyword>
<dbReference type="GO" id="GO:0006508">
    <property type="term" value="P:proteolysis"/>
    <property type="evidence" value="ECO:0007669"/>
    <property type="project" value="UniProtKB-KW"/>
</dbReference>
<evidence type="ECO:0000256" key="4">
    <source>
        <dbReference type="ARBA" id="ARBA00022801"/>
    </source>
</evidence>
<evidence type="ECO:0000256" key="1">
    <source>
        <dbReference type="ARBA" id="ARBA00001070"/>
    </source>
</evidence>
<dbReference type="AlphaFoldDB" id="A0A934V856"/>
<comment type="caution">
    <text evidence="8">The sequence shown here is derived from an EMBL/GenBank/DDBJ whole genome shotgun (WGS) entry which is preliminary data.</text>
</comment>
<dbReference type="InterPro" id="IPR051167">
    <property type="entry name" value="Prolyl_oligopep/macrocyclase"/>
</dbReference>
<sequence>MKPFRILPFLVLIDQAMAVPLPEPRPVKTDYFGTVIEDPYRYFEEKHQPQVAAWARAVSDETIGKLSKLPDRERIAKWIAEADQSQGDKVGWVSEPSPGDYYFLMRRQDDPIELLFHQKPGGRPELILDPRQVVKGDGSPVTIKAFTVSPDLKHIAVTITAGGGEMASLYVYNLAEQKMVEGPYDRARWGAAEWLPDSSGFFYTRLQKLAPDADPLETFQRGKTWYHKLGTPESADKAIFGEGVNPDVLVKPEDIVFVSPLADTGWALATNESGVSADYIHHLARVDEILSGKPRWRKICDRPDLVGSMSGGGFAIHGDEIFLLTRKDAPNGKIIRRKLTEDGLGEMKTLYTAPRGSIQNLSVSKDGIYVRTLDGGPSRLVRLPWDALDKPETITTAEEGRISLHDSPAGHPSREGVGFTLDSWTRPARFYHTTPGKSLPEPSALPQLREPGISARLVSRETMMPGHDGVMIPVSIIHRKDLPRDKTHPVMLIGYGAYGMCLEPGFRAAETALFEMGGIKVVAHVRGGGELGEEWRLAGYQKTKPNTWKDMISVAEGLVRDGLTTPGQICIHGRSAGGVTAGRALTEKPEAFGAVLIGVGLTDALRAENSPNGVPNIPEFGTTRTKPGFEALREMSAYEHVKPGVKYPPTLLYHGANDTRVELWQSLKMTARLLAAGGENSNVGLRIDYQTGHGSGASREQENSLQTDLLSFFFANCE</sequence>
<evidence type="ECO:0000259" key="6">
    <source>
        <dbReference type="Pfam" id="PF00326"/>
    </source>
</evidence>
<feature type="domain" description="Peptidase S9 prolyl oligopeptidase catalytic" evidence="6">
    <location>
        <begin position="506"/>
        <end position="714"/>
    </location>
</feature>
<evidence type="ECO:0000256" key="3">
    <source>
        <dbReference type="ARBA" id="ARBA00022670"/>
    </source>
</evidence>
<dbReference type="PANTHER" id="PTHR42881:SF2">
    <property type="entry name" value="PROLYL ENDOPEPTIDASE"/>
    <property type="match status" value="1"/>
</dbReference>
<dbReference type="InterPro" id="IPR023302">
    <property type="entry name" value="Pept_S9A_N"/>
</dbReference>
<reference evidence="8" key="1">
    <citation type="submission" date="2021-01" db="EMBL/GenBank/DDBJ databases">
        <title>Modified the classification status of verrucomicrobia.</title>
        <authorList>
            <person name="Feng X."/>
        </authorList>
    </citation>
    <scope>NUCLEOTIDE SEQUENCE</scope>
    <source>
        <strain evidence="8">JCM 18052</strain>
    </source>
</reference>